<dbReference type="SUPFAM" id="SSF110069">
    <property type="entry name" value="ApaG-like"/>
    <property type="match status" value="1"/>
</dbReference>
<dbReference type="Proteomes" id="UP000198620">
    <property type="component" value="Unassembled WGS sequence"/>
</dbReference>
<dbReference type="NCBIfam" id="NF003967">
    <property type="entry name" value="PRK05461.1"/>
    <property type="match status" value="1"/>
</dbReference>
<dbReference type="InterPro" id="IPR036767">
    <property type="entry name" value="ApaG_sf"/>
</dbReference>
<dbReference type="EMBL" id="FOBH01000001">
    <property type="protein sequence ID" value="SEK37272.1"/>
    <property type="molecule type" value="Genomic_DNA"/>
</dbReference>
<feature type="domain" description="ApaG" evidence="3">
    <location>
        <begin position="28"/>
        <end position="152"/>
    </location>
</feature>
<dbReference type="HAMAP" id="MF_00791">
    <property type="entry name" value="ApaG"/>
    <property type="match status" value="1"/>
</dbReference>
<dbReference type="AlphaFoldDB" id="A0A1H7GJX0"/>
<name>A0A1H7GJX0_9PROT</name>
<evidence type="ECO:0000259" key="3">
    <source>
        <dbReference type="PROSITE" id="PS51087"/>
    </source>
</evidence>
<evidence type="ECO:0000256" key="1">
    <source>
        <dbReference type="ARBA" id="ARBA00017693"/>
    </source>
</evidence>
<accession>A0A1H7GJX0</accession>
<evidence type="ECO:0000313" key="5">
    <source>
        <dbReference type="Proteomes" id="UP000198620"/>
    </source>
</evidence>
<gene>
    <name evidence="2" type="primary">apaG</name>
    <name evidence="4" type="ORF">SAMN05216387_101272</name>
</gene>
<dbReference type="PROSITE" id="PS51087">
    <property type="entry name" value="APAG"/>
    <property type="match status" value="1"/>
</dbReference>
<organism evidence="4 5">
    <name type="scientific">Nitrosovibrio tenuis</name>
    <dbReference type="NCBI Taxonomy" id="1233"/>
    <lineage>
        <taxon>Bacteria</taxon>
        <taxon>Pseudomonadati</taxon>
        <taxon>Pseudomonadota</taxon>
        <taxon>Betaproteobacteria</taxon>
        <taxon>Nitrosomonadales</taxon>
        <taxon>Nitrosomonadaceae</taxon>
        <taxon>Nitrosovibrio</taxon>
    </lineage>
</organism>
<dbReference type="GO" id="GO:0070987">
    <property type="term" value="P:error-free translesion synthesis"/>
    <property type="evidence" value="ECO:0007669"/>
    <property type="project" value="TreeGrafter"/>
</dbReference>
<evidence type="ECO:0000313" key="4">
    <source>
        <dbReference type="EMBL" id="SEK37272.1"/>
    </source>
</evidence>
<dbReference type="InterPro" id="IPR007474">
    <property type="entry name" value="ApaG_domain"/>
</dbReference>
<reference evidence="4 5" key="1">
    <citation type="submission" date="2016-10" db="EMBL/GenBank/DDBJ databases">
        <authorList>
            <person name="de Groot N.N."/>
        </authorList>
    </citation>
    <scope>NUCLEOTIDE SEQUENCE [LARGE SCALE GENOMIC DNA]</scope>
    <source>
        <strain evidence="4 5">Nv1</strain>
    </source>
</reference>
<dbReference type="PANTHER" id="PTHR14289:SF16">
    <property type="entry name" value="POLYMERASE DELTA-INTERACTING PROTEIN 2"/>
    <property type="match status" value="1"/>
</dbReference>
<dbReference type="Gene3D" id="2.60.40.1470">
    <property type="entry name" value="ApaG domain"/>
    <property type="match status" value="1"/>
</dbReference>
<sequence length="152" mass="16442">MPACVDSIFVDAALAVIQKIVCNAIMAETKKYEIAVKVQTIYLPEQSDEALDRYVFAYTIVIVNIGTVPAQLISRHWIIADGSGGIQEVRGLGVVGEQPLLKPGDSFEYTSGTAISTPVGSMKGSYQMVAEDGLRFDAPIPEFILSVPRVLH</sequence>
<dbReference type="Pfam" id="PF04379">
    <property type="entry name" value="DUF525"/>
    <property type="match status" value="1"/>
</dbReference>
<protein>
    <recommendedName>
        <fullName evidence="1 2">Protein ApaG</fullName>
    </recommendedName>
</protein>
<keyword evidence="5" id="KW-1185">Reference proteome</keyword>
<evidence type="ECO:0000256" key="2">
    <source>
        <dbReference type="HAMAP-Rule" id="MF_00791"/>
    </source>
</evidence>
<proteinExistence type="inferred from homology"/>
<dbReference type="PANTHER" id="PTHR14289">
    <property type="entry name" value="F-BOX ONLY PROTEIN 3"/>
    <property type="match status" value="1"/>
</dbReference>
<dbReference type="InterPro" id="IPR023065">
    <property type="entry name" value="Uncharacterised_ApaG"/>
</dbReference>